<dbReference type="OrthoDB" id="2117718at2759"/>
<dbReference type="GO" id="GO:0019290">
    <property type="term" value="P:siderophore biosynthetic process"/>
    <property type="evidence" value="ECO:0007669"/>
    <property type="project" value="InterPro"/>
</dbReference>
<gene>
    <name evidence="3" type="ORF">K493DRAFT_320108</name>
</gene>
<dbReference type="Gene3D" id="1.10.510.40">
    <property type="match status" value="1"/>
</dbReference>
<sequence>MHKARFAVRPLPPLSWEADLSAPNICFVAVPRQRVIIRGEFERLIKPALSAMTEEDHSLYDPEEDVIIPVHELQLPNVFDKFPFAKLLSIRQPAKALAALRTVFLDALPKLNLKLSIGIKVSSSMRTITPWTTYLGPTLRPVIDQVIEDKQILKIADELASVVIRHDDTDIAKHLSCIVRQDTDSLLEGTNEKAIICCSLVERDADGQSYVIKVFDLDTHEKRLEFFRSYAELYLRCFVRPVVQHGFSFEAHGQNVIARFDSITRKLVGFIVRDFGGIKVHQETLEKSTGMRMDVLPNGCVEADNIEDVYHVAFHTMFNCHIHRLIRALDLHYSGEGWSIVRGILTQLIPKDSLLYKVWLEEPEVDLKCFIQMKLGGLYRDYIYCKVPNILLYQNERQPGRRCRSPSPPADR</sequence>
<organism evidence="3 4">
    <name type="scientific">Basidiobolus meristosporus CBS 931.73</name>
    <dbReference type="NCBI Taxonomy" id="1314790"/>
    <lineage>
        <taxon>Eukaryota</taxon>
        <taxon>Fungi</taxon>
        <taxon>Fungi incertae sedis</taxon>
        <taxon>Zoopagomycota</taxon>
        <taxon>Entomophthoromycotina</taxon>
        <taxon>Basidiobolomycetes</taxon>
        <taxon>Basidiobolales</taxon>
        <taxon>Basidiobolaceae</taxon>
        <taxon>Basidiobolus</taxon>
    </lineage>
</organism>
<evidence type="ECO:0000259" key="2">
    <source>
        <dbReference type="Pfam" id="PF06276"/>
    </source>
</evidence>
<feature type="domain" description="Aerobactin siderophore biosynthesis IucA/IucC N-terminal" evidence="1">
    <location>
        <begin position="25"/>
        <end position="201"/>
    </location>
</feature>
<dbReference type="STRING" id="1314790.A0A1Y1XF73"/>
<protein>
    <recommendedName>
        <fullName evidence="5">IucC family-domain-containing protein</fullName>
    </recommendedName>
</protein>
<name>A0A1Y1XF73_9FUNG</name>
<dbReference type="Proteomes" id="UP000193498">
    <property type="component" value="Unassembled WGS sequence"/>
</dbReference>
<dbReference type="InterPro" id="IPR022770">
    <property type="entry name" value="IucA/IucC-like_C"/>
</dbReference>
<accession>A0A1Y1XF73</accession>
<reference evidence="3 4" key="1">
    <citation type="submission" date="2016-07" db="EMBL/GenBank/DDBJ databases">
        <title>Pervasive Adenine N6-methylation of Active Genes in Fungi.</title>
        <authorList>
            <consortium name="DOE Joint Genome Institute"/>
            <person name="Mondo S.J."/>
            <person name="Dannebaum R.O."/>
            <person name="Kuo R.C."/>
            <person name="Labutti K."/>
            <person name="Haridas S."/>
            <person name="Kuo A."/>
            <person name="Salamov A."/>
            <person name="Ahrendt S.R."/>
            <person name="Lipzen A."/>
            <person name="Sullivan W."/>
            <person name="Andreopoulos W.B."/>
            <person name="Clum A."/>
            <person name="Lindquist E."/>
            <person name="Daum C."/>
            <person name="Ramamoorthy G.K."/>
            <person name="Gryganskyi A."/>
            <person name="Culley D."/>
            <person name="Magnuson J.K."/>
            <person name="James T.Y."/>
            <person name="O'Malley M.A."/>
            <person name="Stajich J.E."/>
            <person name="Spatafora J.W."/>
            <person name="Visel A."/>
            <person name="Grigoriev I.V."/>
        </authorList>
    </citation>
    <scope>NUCLEOTIDE SEQUENCE [LARGE SCALE GENOMIC DNA]</scope>
    <source>
        <strain evidence="3 4">CBS 931.73</strain>
    </source>
</reference>
<proteinExistence type="predicted"/>
<dbReference type="InterPro" id="IPR007310">
    <property type="entry name" value="Aerobactin_biosyn_IucA/IucC_N"/>
</dbReference>
<feature type="domain" description="Aerobactin siderophore biosynthesis IucA/IucC-like C-terminal" evidence="2">
    <location>
        <begin position="225"/>
        <end position="375"/>
    </location>
</feature>
<dbReference type="InterPro" id="IPR037455">
    <property type="entry name" value="LucA/IucC-like"/>
</dbReference>
<dbReference type="PANTHER" id="PTHR34384">
    <property type="entry name" value="L-2,3-DIAMINOPROPANOATE--CITRATE LIGASE"/>
    <property type="match status" value="1"/>
</dbReference>
<keyword evidence="4" id="KW-1185">Reference proteome</keyword>
<dbReference type="PANTHER" id="PTHR34384:SF5">
    <property type="entry name" value="L-2,3-DIAMINOPROPANOATE--CITRATE LIGASE"/>
    <property type="match status" value="1"/>
</dbReference>
<dbReference type="Pfam" id="PF04183">
    <property type="entry name" value="IucA_IucC"/>
    <property type="match status" value="1"/>
</dbReference>
<evidence type="ECO:0000259" key="1">
    <source>
        <dbReference type="Pfam" id="PF04183"/>
    </source>
</evidence>
<evidence type="ECO:0008006" key="5">
    <source>
        <dbReference type="Google" id="ProtNLM"/>
    </source>
</evidence>
<dbReference type="AlphaFoldDB" id="A0A1Y1XF73"/>
<dbReference type="InParanoid" id="A0A1Y1XF73"/>
<evidence type="ECO:0000313" key="3">
    <source>
        <dbReference type="EMBL" id="ORX84409.1"/>
    </source>
</evidence>
<comment type="caution">
    <text evidence="3">The sequence shown here is derived from an EMBL/GenBank/DDBJ whole genome shotgun (WGS) entry which is preliminary data.</text>
</comment>
<dbReference type="GO" id="GO:0016881">
    <property type="term" value="F:acid-amino acid ligase activity"/>
    <property type="evidence" value="ECO:0007669"/>
    <property type="project" value="UniProtKB-ARBA"/>
</dbReference>
<dbReference type="EMBL" id="MCFE01000612">
    <property type="protein sequence ID" value="ORX84409.1"/>
    <property type="molecule type" value="Genomic_DNA"/>
</dbReference>
<dbReference type="Pfam" id="PF06276">
    <property type="entry name" value="FhuF"/>
    <property type="match status" value="1"/>
</dbReference>
<evidence type="ECO:0000313" key="4">
    <source>
        <dbReference type="Proteomes" id="UP000193498"/>
    </source>
</evidence>